<evidence type="ECO:0000256" key="4">
    <source>
        <dbReference type="HAMAP-Rule" id="MF_00201"/>
    </source>
</evidence>
<dbReference type="InterPro" id="IPR022572">
    <property type="entry name" value="DNA_rep/recomb_RecO_N"/>
</dbReference>
<gene>
    <name evidence="4" type="primary">recO</name>
    <name evidence="6" type="ORF">Tsumi_08670</name>
</gene>
<keyword evidence="2 4" id="KW-0233">DNA recombination</keyword>
<evidence type="ECO:0000313" key="7">
    <source>
        <dbReference type="Proteomes" id="UP001628220"/>
    </source>
</evidence>
<dbReference type="InterPro" id="IPR003717">
    <property type="entry name" value="RecO"/>
</dbReference>
<dbReference type="Gene3D" id="2.40.50.140">
    <property type="entry name" value="Nucleic acid-binding proteins"/>
    <property type="match status" value="1"/>
</dbReference>
<evidence type="ECO:0000256" key="2">
    <source>
        <dbReference type="ARBA" id="ARBA00023172"/>
    </source>
</evidence>
<accession>A0ABQ0E245</accession>
<organism evidence="6 7">
    <name type="scientific">Porphyromonas miyakawae</name>
    <dbReference type="NCBI Taxonomy" id="3137470"/>
    <lineage>
        <taxon>Bacteria</taxon>
        <taxon>Pseudomonadati</taxon>
        <taxon>Bacteroidota</taxon>
        <taxon>Bacteroidia</taxon>
        <taxon>Bacteroidales</taxon>
        <taxon>Porphyromonadaceae</taxon>
        <taxon>Porphyromonas</taxon>
    </lineage>
</organism>
<proteinExistence type="inferred from homology"/>
<keyword evidence="7" id="KW-1185">Reference proteome</keyword>
<dbReference type="PANTHER" id="PTHR33991">
    <property type="entry name" value="DNA REPAIR PROTEIN RECO"/>
    <property type="match status" value="1"/>
</dbReference>
<feature type="domain" description="DNA replication/recombination mediator RecO N-terminal" evidence="5">
    <location>
        <begin position="1"/>
        <end position="78"/>
    </location>
</feature>
<name>A0ABQ0E245_9PORP</name>
<dbReference type="InterPro" id="IPR037278">
    <property type="entry name" value="ARFGAP/RecO"/>
</dbReference>
<evidence type="ECO:0000256" key="1">
    <source>
        <dbReference type="ARBA" id="ARBA00022763"/>
    </source>
</evidence>
<dbReference type="SUPFAM" id="SSF57863">
    <property type="entry name" value="ArfGap/RecO-like zinc finger"/>
    <property type="match status" value="1"/>
</dbReference>
<sequence length="244" mass="27652">MQIKSHGIVLTETPYNDRFSIVHILTPKEGCVSYMLPLSTANKSAARNLKRILYPLSEVHIVAEHRSGRSLQRLIEASPAPLRLSILMQPEKRSIALFLADLLHLVLMKQTDEVLYAFLSNALDELEGASKGVENFHIAFLVSLLRVVGIAPDRESLGGTDRAWFSLQEAAFVPQPYSDTDIPPQDAGHIVTLLRINYRNMHLYRYTAIQRRRIVAALLDFMRFHWIAFPSLKSTEVLSALYRS</sequence>
<dbReference type="EMBL" id="BAAFSF010000001">
    <property type="protein sequence ID" value="GAB1251763.1"/>
    <property type="molecule type" value="Genomic_DNA"/>
</dbReference>
<dbReference type="PANTHER" id="PTHR33991:SF1">
    <property type="entry name" value="DNA REPAIR PROTEIN RECO"/>
    <property type="match status" value="1"/>
</dbReference>
<evidence type="ECO:0000313" key="6">
    <source>
        <dbReference type="EMBL" id="GAB1251763.1"/>
    </source>
</evidence>
<dbReference type="RefSeq" id="WP_411915564.1">
    <property type="nucleotide sequence ID" value="NZ_BAAFSF010000001.1"/>
</dbReference>
<keyword evidence="3 4" id="KW-0234">DNA repair</keyword>
<comment type="similarity">
    <text evidence="4">Belongs to the RecO family.</text>
</comment>
<reference evidence="6 7" key="1">
    <citation type="journal article" date="2025" name="Int. J. Syst. Evol. Microbiol.">
        <title>Desulfovibrio falkowii sp. nov., Porphyromonas miyakawae sp. nov., Mediterraneibacter flintii sp. nov. and Owariibacterium komagatae gen. nov., sp. nov., isolated from human faeces.</title>
        <authorList>
            <person name="Hamaguchi T."/>
            <person name="Ohara M."/>
            <person name="Hisatomi A."/>
            <person name="Sekiguchi K."/>
            <person name="Takeda J.I."/>
            <person name="Ueyama J."/>
            <person name="Ito M."/>
            <person name="Nishiwaki H."/>
            <person name="Ogi T."/>
            <person name="Hirayama M."/>
            <person name="Ohkuma M."/>
            <person name="Sakamoto M."/>
            <person name="Ohno K."/>
        </authorList>
    </citation>
    <scope>NUCLEOTIDE SEQUENCE [LARGE SCALE GENOMIC DNA]</scope>
    <source>
        <strain evidence="6 7">13CB11C</strain>
    </source>
</reference>
<dbReference type="InterPro" id="IPR012340">
    <property type="entry name" value="NA-bd_OB-fold"/>
</dbReference>
<evidence type="ECO:0000259" key="5">
    <source>
        <dbReference type="Pfam" id="PF11967"/>
    </source>
</evidence>
<dbReference type="Pfam" id="PF11967">
    <property type="entry name" value="RecO_N"/>
    <property type="match status" value="1"/>
</dbReference>
<protein>
    <recommendedName>
        <fullName evidence="4">DNA repair protein RecO</fullName>
    </recommendedName>
    <alternativeName>
        <fullName evidence="4">Recombination protein O</fullName>
    </alternativeName>
</protein>
<dbReference type="HAMAP" id="MF_00201">
    <property type="entry name" value="RecO"/>
    <property type="match status" value="1"/>
</dbReference>
<keyword evidence="1 4" id="KW-0227">DNA damage</keyword>
<dbReference type="Pfam" id="PF02565">
    <property type="entry name" value="RecO_C"/>
    <property type="match status" value="1"/>
</dbReference>
<evidence type="ECO:0000256" key="3">
    <source>
        <dbReference type="ARBA" id="ARBA00023204"/>
    </source>
</evidence>
<comment type="function">
    <text evidence="4">Involved in DNA repair and RecF pathway recombination.</text>
</comment>
<comment type="caution">
    <text evidence="6">The sequence shown here is derived from an EMBL/GenBank/DDBJ whole genome shotgun (WGS) entry which is preliminary data.</text>
</comment>
<dbReference type="Proteomes" id="UP001628220">
    <property type="component" value="Unassembled WGS sequence"/>
</dbReference>